<keyword evidence="1" id="KW-0812">Transmembrane</keyword>
<proteinExistence type="predicted"/>
<feature type="transmembrane region" description="Helical" evidence="1">
    <location>
        <begin position="100"/>
        <end position="121"/>
    </location>
</feature>
<evidence type="ECO:0000313" key="4">
    <source>
        <dbReference type="Proteomes" id="UP001473063"/>
    </source>
</evidence>
<organism evidence="3 4">
    <name type="scientific">Blautia aquisgranensis</name>
    <dbReference type="NCBI Taxonomy" id="3133153"/>
    <lineage>
        <taxon>Bacteria</taxon>
        <taxon>Bacillati</taxon>
        <taxon>Bacillota</taxon>
        <taxon>Clostridia</taxon>
        <taxon>Lachnospirales</taxon>
        <taxon>Lachnospiraceae</taxon>
        <taxon>Blautia</taxon>
    </lineage>
</organism>
<dbReference type="Pfam" id="PF07853">
    <property type="entry name" value="DUF1648"/>
    <property type="match status" value="1"/>
</dbReference>
<evidence type="ECO:0000313" key="3">
    <source>
        <dbReference type="EMBL" id="MEQ2369903.1"/>
    </source>
</evidence>
<evidence type="ECO:0000256" key="1">
    <source>
        <dbReference type="SAM" id="Phobius"/>
    </source>
</evidence>
<dbReference type="RefSeq" id="WP_178643268.1">
    <property type="nucleotide sequence ID" value="NZ_JBBMEJ010000002.1"/>
</dbReference>
<dbReference type="Proteomes" id="UP001473063">
    <property type="component" value="Unassembled WGS sequence"/>
</dbReference>
<name>A0ABV1BB95_9FIRM</name>
<gene>
    <name evidence="3" type="ORF">WMO28_02925</name>
</gene>
<comment type="caution">
    <text evidence="3">The sequence shown here is derived from an EMBL/GenBank/DDBJ whole genome shotgun (WGS) entry which is preliminary data.</text>
</comment>
<dbReference type="EMBL" id="JBBMEJ010000002">
    <property type="protein sequence ID" value="MEQ2369903.1"/>
    <property type="molecule type" value="Genomic_DNA"/>
</dbReference>
<reference evidence="3 4" key="1">
    <citation type="submission" date="2024-03" db="EMBL/GenBank/DDBJ databases">
        <title>Human intestinal bacterial collection.</title>
        <authorList>
            <person name="Pauvert C."/>
            <person name="Hitch T.C.A."/>
            <person name="Clavel T."/>
        </authorList>
    </citation>
    <scope>NUCLEOTIDE SEQUENCE [LARGE SCALE GENOMIC DNA]</scope>
    <source>
        <strain evidence="3 4">CLA-JM-H16</strain>
    </source>
</reference>
<keyword evidence="4" id="KW-1185">Reference proteome</keyword>
<keyword evidence="1" id="KW-1133">Transmembrane helix</keyword>
<feature type="transmembrane region" description="Helical" evidence="1">
    <location>
        <begin position="12"/>
        <end position="32"/>
    </location>
</feature>
<feature type="transmembrane region" description="Helical" evidence="1">
    <location>
        <begin position="127"/>
        <end position="144"/>
    </location>
</feature>
<evidence type="ECO:0000259" key="2">
    <source>
        <dbReference type="Pfam" id="PF07853"/>
    </source>
</evidence>
<dbReference type="InterPro" id="IPR012867">
    <property type="entry name" value="DUF1648"/>
</dbReference>
<keyword evidence="1" id="KW-0472">Membrane</keyword>
<feature type="transmembrane region" description="Helical" evidence="1">
    <location>
        <begin position="52"/>
        <end position="72"/>
    </location>
</feature>
<sequence length="162" mass="18506">MSEKKLRNITDVICFLMILGYVMYLVATWGNLPERVPIHFNAHGIPDRYGKKGSLLLEPILGLLILALLMFCQRFPQWWNYPVEVTEENRERIFEIASKMISVIKLLSIGVCLYAGISGNLGTAPMWPVWILIAGIFVTLLRGIREIYKTGKETDMDEDDKS</sequence>
<protein>
    <submittedName>
        <fullName evidence="3">DUF1648 domain-containing protein</fullName>
    </submittedName>
</protein>
<accession>A0ABV1BB95</accession>
<feature type="domain" description="DUF1648" evidence="2">
    <location>
        <begin position="16"/>
        <end position="62"/>
    </location>
</feature>